<feature type="transmembrane region" description="Helical" evidence="7">
    <location>
        <begin position="32"/>
        <end position="56"/>
    </location>
</feature>
<protein>
    <submittedName>
        <fullName evidence="9">Unannotated protein</fullName>
    </submittedName>
</protein>
<feature type="domain" description="Peptidase S54 rhomboid" evidence="8">
    <location>
        <begin position="84"/>
        <end position="215"/>
    </location>
</feature>
<organism evidence="9">
    <name type="scientific">freshwater metagenome</name>
    <dbReference type="NCBI Taxonomy" id="449393"/>
    <lineage>
        <taxon>unclassified sequences</taxon>
        <taxon>metagenomes</taxon>
        <taxon>ecological metagenomes</taxon>
    </lineage>
</organism>
<keyword evidence="3 7" id="KW-0812">Transmembrane</keyword>
<dbReference type="Gene3D" id="1.20.1540.10">
    <property type="entry name" value="Rhomboid-like"/>
    <property type="match status" value="1"/>
</dbReference>
<feature type="transmembrane region" description="Helical" evidence="7">
    <location>
        <begin position="125"/>
        <end position="145"/>
    </location>
</feature>
<evidence type="ECO:0000256" key="4">
    <source>
        <dbReference type="ARBA" id="ARBA00022801"/>
    </source>
</evidence>
<dbReference type="EMBL" id="CAFBLM010000042">
    <property type="protein sequence ID" value="CAB4873973.1"/>
    <property type="molecule type" value="Genomic_DNA"/>
</dbReference>
<name>A0A6J7E2J6_9ZZZZ</name>
<dbReference type="InterPro" id="IPR035952">
    <property type="entry name" value="Rhomboid-like_sf"/>
</dbReference>
<evidence type="ECO:0000256" key="7">
    <source>
        <dbReference type="SAM" id="Phobius"/>
    </source>
</evidence>
<feature type="transmembrane region" description="Helical" evidence="7">
    <location>
        <begin position="248"/>
        <end position="269"/>
    </location>
</feature>
<sequence>MTSAAVGFQCPDCLAAGQAAVRKPRTRFGGQIAEGAVVTKTLIGINVAAFILQYLIGFNASIERFSLLGYALNAQGEAIGVAAGQYYRIVTATFMHGSIVHILFNMYVLYLFGPSLEQALGRARFITLYVLSAVGGSVVSLTFSASNTPSVGASGAIFGLMGATLVVRAAMREEVTSVLVFIGINLAFGFVVPSIDWRAHVGGLIVGSVVAALFAYGPVLVQRDRSRATRGGLTPGGAVVSHQPAAQVVVFSGIAVVIVIMVALVMYRVQQLRGF</sequence>
<dbReference type="PANTHER" id="PTHR43731:SF14">
    <property type="entry name" value="PRESENILIN-ASSOCIATED RHOMBOID-LIKE PROTEIN, MITOCHONDRIAL"/>
    <property type="match status" value="1"/>
</dbReference>
<dbReference type="GO" id="GO:0016020">
    <property type="term" value="C:membrane"/>
    <property type="evidence" value="ECO:0007669"/>
    <property type="project" value="UniProtKB-SubCell"/>
</dbReference>
<dbReference type="SUPFAM" id="SSF144091">
    <property type="entry name" value="Rhomboid-like"/>
    <property type="match status" value="1"/>
</dbReference>
<proteinExistence type="inferred from homology"/>
<feature type="transmembrane region" description="Helical" evidence="7">
    <location>
        <begin position="178"/>
        <end position="195"/>
    </location>
</feature>
<dbReference type="InterPro" id="IPR050925">
    <property type="entry name" value="Rhomboid_protease_S54"/>
</dbReference>
<evidence type="ECO:0000256" key="6">
    <source>
        <dbReference type="ARBA" id="ARBA00023136"/>
    </source>
</evidence>
<dbReference type="Pfam" id="PF01694">
    <property type="entry name" value="Rhomboid"/>
    <property type="match status" value="1"/>
</dbReference>
<feature type="transmembrane region" description="Helical" evidence="7">
    <location>
        <begin position="201"/>
        <end position="221"/>
    </location>
</feature>
<dbReference type="InterPro" id="IPR022764">
    <property type="entry name" value="Peptidase_S54_rhomboid_dom"/>
</dbReference>
<dbReference type="GO" id="GO:0004252">
    <property type="term" value="F:serine-type endopeptidase activity"/>
    <property type="evidence" value="ECO:0007669"/>
    <property type="project" value="InterPro"/>
</dbReference>
<reference evidence="9" key="1">
    <citation type="submission" date="2020-05" db="EMBL/GenBank/DDBJ databases">
        <authorList>
            <person name="Chiriac C."/>
            <person name="Salcher M."/>
            <person name="Ghai R."/>
            <person name="Kavagutti S V."/>
        </authorList>
    </citation>
    <scope>NUCLEOTIDE SEQUENCE</scope>
</reference>
<dbReference type="PANTHER" id="PTHR43731">
    <property type="entry name" value="RHOMBOID PROTEASE"/>
    <property type="match status" value="1"/>
</dbReference>
<evidence type="ECO:0000256" key="2">
    <source>
        <dbReference type="ARBA" id="ARBA00009045"/>
    </source>
</evidence>
<feature type="transmembrane region" description="Helical" evidence="7">
    <location>
        <begin position="94"/>
        <end position="113"/>
    </location>
</feature>
<keyword evidence="6 7" id="KW-0472">Membrane</keyword>
<evidence type="ECO:0000256" key="5">
    <source>
        <dbReference type="ARBA" id="ARBA00022989"/>
    </source>
</evidence>
<evidence type="ECO:0000313" key="9">
    <source>
        <dbReference type="EMBL" id="CAB4873973.1"/>
    </source>
</evidence>
<feature type="transmembrane region" description="Helical" evidence="7">
    <location>
        <begin position="151"/>
        <end position="171"/>
    </location>
</feature>
<keyword evidence="5 7" id="KW-1133">Transmembrane helix</keyword>
<evidence type="ECO:0000259" key="8">
    <source>
        <dbReference type="Pfam" id="PF01694"/>
    </source>
</evidence>
<accession>A0A6J7E2J6</accession>
<evidence type="ECO:0000256" key="3">
    <source>
        <dbReference type="ARBA" id="ARBA00022692"/>
    </source>
</evidence>
<evidence type="ECO:0000256" key="1">
    <source>
        <dbReference type="ARBA" id="ARBA00004141"/>
    </source>
</evidence>
<comment type="subcellular location">
    <subcellularLocation>
        <location evidence="1">Membrane</location>
        <topology evidence="1">Multi-pass membrane protein</topology>
    </subcellularLocation>
</comment>
<dbReference type="AlphaFoldDB" id="A0A6J7E2J6"/>
<keyword evidence="4" id="KW-0378">Hydrolase</keyword>
<gene>
    <name evidence="9" type="ORF">UFOPK3401_00968</name>
</gene>
<comment type="similarity">
    <text evidence="2">Belongs to the peptidase S54 family.</text>
</comment>